<dbReference type="GO" id="GO:0016758">
    <property type="term" value="F:hexosyltransferase activity"/>
    <property type="evidence" value="ECO:0007669"/>
    <property type="project" value="InterPro"/>
</dbReference>
<comment type="subcellular location">
    <subcellularLocation>
        <location evidence="1">Golgi apparatus membrane</location>
        <topology evidence="1">Single-pass type II membrane protein</topology>
    </subcellularLocation>
</comment>
<keyword evidence="4" id="KW-0808">Transferase</keyword>
<organism evidence="12">
    <name type="scientific">Hyalella azteca</name>
    <name type="common">Amphipod</name>
    <dbReference type="NCBI Taxonomy" id="294128"/>
    <lineage>
        <taxon>Eukaryota</taxon>
        <taxon>Metazoa</taxon>
        <taxon>Ecdysozoa</taxon>
        <taxon>Arthropoda</taxon>
        <taxon>Crustacea</taxon>
        <taxon>Multicrustacea</taxon>
        <taxon>Malacostraca</taxon>
        <taxon>Eumalacostraca</taxon>
        <taxon>Peracarida</taxon>
        <taxon>Amphipoda</taxon>
        <taxon>Senticaudata</taxon>
        <taxon>Talitrida</taxon>
        <taxon>Talitroidea</taxon>
        <taxon>Hyalellidae</taxon>
        <taxon>Hyalella</taxon>
    </lineage>
</organism>
<keyword evidence="9" id="KW-0472">Membrane</keyword>
<dbReference type="AlphaFoldDB" id="A0A6A0GSG0"/>
<evidence type="ECO:0000259" key="11">
    <source>
        <dbReference type="PROSITE" id="PS50041"/>
    </source>
</evidence>
<dbReference type="PROSITE" id="PS50041">
    <property type="entry name" value="C_TYPE_LECTIN_2"/>
    <property type="match status" value="1"/>
</dbReference>
<keyword evidence="7" id="KW-1133">Transmembrane helix</keyword>
<evidence type="ECO:0000313" key="12">
    <source>
        <dbReference type="EMBL" id="KAA0184747.1"/>
    </source>
</evidence>
<dbReference type="InterPro" id="IPR001304">
    <property type="entry name" value="C-type_lectin-like"/>
</dbReference>
<dbReference type="InterPro" id="IPR016187">
    <property type="entry name" value="CTDL_fold"/>
</dbReference>
<evidence type="ECO:0000256" key="10">
    <source>
        <dbReference type="ARBA" id="ARBA00023157"/>
    </source>
</evidence>
<dbReference type="SMART" id="SM00034">
    <property type="entry name" value="CLECT"/>
    <property type="match status" value="1"/>
</dbReference>
<reference evidence="12" key="1">
    <citation type="submission" date="2014-08" db="EMBL/GenBank/DDBJ databases">
        <authorList>
            <person name="Murali S."/>
            <person name="Richards S."/>
            <person name="Bandaranaike D."/>
            <person name="Bellair M."/>
            <person name="Blankenburg K."/>
            <person name="Chao H."/>
            <person name="Dinh H."/>
            <person name="Doddapaneni H."/>
            <person name="Dugan-Rocha S."/>
            <person name="Elkadiri S."/>
            <person name="Gnanaolivu R."/>
            <person name="Hughes D."/>
            <person name="Lee S."/>
            <person name="Li M."/>
            <person name="Ming W."/>
            <person name="Munidasa M."/>
            <person name="Muniz J."/>
            <person name="Nguyen L."/>
            <person name="Osuji N."/>
            <person name="Pu L.-L."/>
            <person name="Puazo M."/>
            <person name="Skinner E."/>
            <person name="Qu C."/>
            <person name="Quiroz J."/>
            <person name="Raj R."/>
            <person name="Weissenberger G."/>
            <person name="Xin Y."/>
            <person name="Zou X."/>
            <person name="Han Y."/>
            <person name="Worley K."/>
            <person name="Muzny D."/>
            <person name="Gibbs R."/>
        </authorList>
    </citation>
    <scope>NUCLEOTIDE SEQUENCE</scope>
    <source>
        <strain evidence="12">HAZT.00-mixed</strain>
        <tissue evidence="12">Whole organism</tissue>
    </source>
</reference>
<evidence type="ECO:0000256" key="4">
    <source>
        <dbReference type="ARBA" id="ARBA00022679"/>
    </source>
</evidence>
<comment type="caution">
    <text evidence="12">The sequence shown here is derived from an EMBL/GenBank/DDBJ whole genome shotgun (WGS) entry which is preliminary data.</text>
</comment>
<dbReference type="SUPFAM" id="SSF56436">
    <property type="entry name" value="C-type lectin-like"/>
    <property type="match status" value="1"/>
</dbReference>
<dbReference type="Proteomes" id="UP000711488">
    <property type="component" value="Unassembled WGS sequence"/>
</dbReference>
<evidence type="ECO:0000256" key="7">
    <source>
        <dbReference type="ARBA" id="ARBA00022989"/>
    </source>
</evidence>
<keyword evidence="10" id="KW-1015">Disulfide bond</keyword>
<evidence type="ECO:0000256" key="9">
    <source>
        <dbReference type="ARBA" id="ARBA00023136"/>
    </source>
</evidence>
<evidence type="ECO:0000256" key="5">
    <source>
        <dbReference type="ARBA" id="ARBA00022692"/>
    </source>
</evidence>
<dbReference type="EMBL" id="JQDR03016784">
    <property type="protein sequence ID" value="KAA0184747.1"/>
    <property type="molecule type" value="Genomic_DNA"/>
</dbReference>
<dbReference type="GO" id="GO:0000139">
    <property type="term" value="C:Golgi membrane"/>
    <property type="evidence" value="ECO:0007669"/>
    <property type="project" value="UniProtKB-SubCell"/>
</dbReference>
<accession>A0A6A0GSG0</accession>
<dbReference type="InterPro" id="IPR002659">
    <property type="entry name" value="Glyco_trans_31"/>
</dbReference>
<keyword evidence="8" id="KW-0333">Golgi apparatus</keyword>
<gene>
    <name evidence="12" type="ORF">HAZT_HAZT005645</name>
</gene>
<dbReference type="OrthoDB" id="10057776at2759"/>
<name>A0A6A0GSG0_HYAAZ</name>
<evidence type="ECO:0000256" key="6">
    <source>
        <dbReference type="ARBA" id="ARBA00022968"/>
    </source>
</evidence>
<keyword evidence="3" id="KW-0328">Glycosyltransferase</keyword>
<feature type="domain" description="C-type lectin" evidence="11">
    <location>
        <begin position="198"/>
        <end position="310"/>
    </location>
</feature>
<dbReference type="PROSITE" id="PS00615">
    <property type="entry name" value="C_TYPE_LECTIN_1"/>
    <property type="match status" value="1"/>
</dbReference>
<dbReference type="InterPro" id="IPR050111">
    <property type="entry name" value="C-type_lectin/snaclec_domain"/>
</dbReference>
<sequence>MPIQHVPQELAAVPWTQRSAQGIVFGVFSGRDHFLQRLAVRNTWASDLSHVSEPTVQSDLVFVVGADDCHIHPKLRVPSYKCQAPFNNGSFLANWTSISSASFSNPKKTASPCITGISIMALTDIFLSSVVVSVRQDQLCLVPAAEHCEWLNGSSSVEYSSVELSDGRHLPWSEGLCAPFYLNFENGADKCETLWTQHASHCYSKFYSKKSWHEAAETCRLFDAELASISSLHENTFLAAFTLEDAWIGLSSEELSSSFVWTDGSDVTFTNWDSLEPNNNYGRERCVQLMSRSGLWNDFYCSTPLNFVCKKKRVKEQSLRGKYSETQQARLQREWQQKLEGQRQQMSEELRLYGDLLVVPGLSDDPQHLPLKLLALLQWTAAVHPGYWLFKTDDDVLVNVRRLMALHASTRLDNDEVVSGLASLASGLRTYSSETSSLAVWLSSLTFPCAARRDLDWRQVFALIFGPARVAAAGLLDILEGMFLAKMPVSRASMMSSSAARLSDIVSCAAPARLVSEPCWLRDPHECHDQFVVAPNLSVDQMDHLYKTS</sequence>
<dbReference type="Pfam" id="PF01762">
    <property type="entry name" value="Galactosyl_T"/>
    <property type="match status" value="1"/>
</dbReference>
<evidence type="ECO:0000256" key="1">
    <source>
        <dbReference type="ARBA" id="ARBA00004323"/>
    </source>
</evidence>
<protein>
    <recommendedName>
        <fullName evidence="11">C-type lectin domain-containing protein</fullName>
    </recommendedName>
</protein>
<keyword evidence="5" id="KW-0812">Transmembrane</keyword>
<evidence type="ECO:0000256" key="2">
    <source>
        <dbReference type="ARBA" id="ARBA00008661"/>
    </source>
</evidence>
<reference evidence="12" key="2">
    <citation type="journal article" date="2018" name="Environ. Sci. Technol.">
        <title>The Toxicogenome of Hyalella azteca: A Model for Sediment Ecotoxicology and Evolutionary Toxicology.</title>
        <authorList>
            <person name="Poynton H.C."/>
            <person name="Hasenbein S."/>
            <person name="Benoit J.B."/>
            <person name="Sepulveda M.S."/>
            <person name="Poelchau M.F."/>
            <person name="Hughes D.S.T."/>
            <person name="Murali S.C."/>
            <person name="Chen S."/>
            <person name="Glastad K.M."/>
            <person name="Goodisman M.A.D."/>
            <person name="Werren J.H."/>
            <person name="Vineis J.H."/>
            <person name="Bowen J.L."/>
            <person name="Friedrich M."/>
            <person name="Jones J."/>
            <person name="Robertson H.M."/>
            <person name="Feyereisen R."/>
            <person name="Mechler-Hickson A."/>
            <person name="Mathers N."/>
            <person name="Lee C.E."/>
            <person name="Colbourne J.K."/>
            <person name="Biales A."/>
            <person name="Johnston J.S."/>
            <person name="Wellborn G.A."/>
            <person name="Rosendale A.J."/>
            <person name="Cridge A.G."/>
            <person name="Munoz-Torres M.C."/>
            <person name="Bain P.A."/>
            <person name="Manny A.R."/>
            <person name="Major K.M."/>
            <person name="Lambert F.N."/>
            <person name="Vulpe C.D."/>
            <person name="Tuck P."/>
            <person name="Blalock B.J."/>
            <person name="Lin Y.Y."/>
            <person name="Smith M.E."/>
            <person name="Ochoa-Acuna H."/>
            <person name="Chen M.M."/>
            <person name="Childers C.P."/>
            <person name="Qu J."/>
            <person name="Dugan S."/>
            <person name="Lee S.L."/>
            <person name="Chao H."/>
            <person name="Dinh H."/>
            <person name="Han Y."/>
            <person name="Doddapaneni H."/>
            <person name="Worley K.C."/>
            <person name="Muzny D.M."/>
            <person name="Gibbs R.A."/>
            <person name="Richards S."/>
        </authorList>
    </citation>
    <scope>NUCLEOTIDE SEQUENCE</scope>
    <source>
        <strain evidence="12">HAZT.00-mixed</strain>
        <tissue evidence="12">Whole organism</tissue>
    </source>
</reference>
<evidence type="ECO:0000256" key="8">
    <source>
        <dbReference type="ARBA" id="ARBA00023034"/>
    </source>
</evidence>
<dbReference type="Gene3D" id="3.10.100.10">
    <property type="entry name" value="Mannose-Binding Protein A, subunit A"/>
    <property type="match status" value="1"/>
</dbReference>
<keyword evidence="6" id="KW-0735">Signal-anchor</keyword>
<dbReference type="InterPro" id="IPR016186">
    <property type="entry name" value="C-type_lectin-like/link_sf"/>
</dbReference>
<proteinExistence type="inferred from homology"/>
<dbReference type="PANTHER" id="PTHR22803">
    <property type="entry name" value="MANNOSE, PHOSPHOLIPASE, LECTIN RECEPTOR RELATED"/>
    <property type="match status" value="1"/>
</dbReference>
<comment type="similarity">
    <text evidence="2">Belongs to the glycosyltransferase 31 family.</text>
</comment>
<reference evidence="12" key="3">
    <citation type="submission" date="2019-06" db="EMBL/GenBank/DDBJ databases">
        <authorList>
            <person name="Poynton C."/>
            <person name="Hasenbein S."/>
            <person name="Benoit J.B."/>
            <person name="Sepulveda M.S."/>
            <person name="Poelchau M.F."/>
            <person name="Murali S.C."/>
            <person name="Chen S."/>
            <person name="Glastad K.M."/>
            <person name="Werren J.H."/>
            <person name="Vineis J.H."/>
            <person name="Bowen J.L."/>
            <person name="Friedrich M."/>
            <person name="Jones J."/>
            <person name="Robertson H.M."/>
            <person name="Feyereisen R."/>
            <person name="Mechler-Hickson A."/>
            <person name="Mathers N."/>
            <person name="Lee C.E."/>
            <person name="Colbourne J.K."/>
            <person name="Biales A."/>
            <person name="Johnston J.S."/>
            <person name="Wellborn G.A."/>
            <person name="Rosendale A.J."/>
            <person name="Cridge A.G."/>
            <person name="Munoz-Torres M.C."/>
            <person name="Bain P.A."/>
            <person name="Manny A.R."/>
            <person name="Major K.M."/>
            <person name="Lambert F.N."/>
            <person name="Vulpe C.D."/>
            <person name="Tuck P."/>
            <person name="Blalock B.J."/>
            <person name="Lin Y.-Y."/>
            <person name="Smith M.E."/>
            <person name="Ochoa-Acuna H."/>
            <person name="Chen M.-J.M."/>
            <person name="Childers C.P."/>
            <person name="Qu J."/>
            <person name="Dugan S."/>
            <person name="Lee S.L."/>
            <person name="Chao H."/>
            <person name="Dinh H."/>
            <person name="Han Y."/>
            <person name="Doddapaneni H."/>
            <person name="Worley K.C."/>
            <person name="Muzny D.M."/>
            <person name="Gibbs R.A."/>
            <person name="Richards S."/>
        </authorList>
    </citation>
    <scope>NUCLEOTIDE SEQUENCE</scope>
    <source>
        <strain evidence="12">HAZT.00-mixed</strain>
        <tissue evidence="12">Whole organism</tissue>
    </source>
</reference>
<evidence type="ECO:0000256" key="3">
    <source>
        <dbReference type="ARBA" id="ARBA00022676"/>
    </source>
</evidence>
<dbReference type="InterPro" id="IPR018378">
    <property type="entry name" value="C-type_lectin_CS"/>
</dbReference>
<dbReference type="Pfam" id="PF00059">
    <property type="entry name" value="Lectin_C"/>
    <property type="match status" value="1"/>
</dbReference>